<gene>
    <name evidence="1" type="ORF">AVEN_207718_1</name>
</gene>
<name>A0A4Y2JEL9_ARAVE</name>
<organism evidence="1 2">
    <name type="scientific">Araneus ventricosus</name>
    <name type="common">Orbweaver spider</name>
    <name type="synonym">Epeira ventricosa</name>
    <dbReference type="NCBI Taxonomy" id="182803"/>
    <lineage>
        <taxon>Eukaryota</taxon>
        <taxon>Metazoa</taxon>
        <taxon>Ecdysozoa</taxon>
        <taxon>Arthropoda</taxon>
        <taxon>Chelicerata</taxon>
        <taxon>Arachnida</taxon>
        <taxon>Araneae</taxon>
        <taxon>Araneomorphae</taxon>
        <taxon>Entelegynae</taxon>
        <taxon>Araneoidea</taxon>
        <taxon>Araneidae</taxon>
        <taxon>Araneus</taxon>
    </lineage>
</organism>
<dbReference type="OrthoDB" id="10413712at2759"/>
<accession>A0A4Y2JEL9</accession>
<feature type="non-terminal residue" evidence="1">
    <location>
        <position position="1"/>
    </location>
</feature>
<dbReference type="EMBL" id="BGPR01267303">
    <property type="protein sequence ID" value="GBM88761.1"/>
    <property type="molecule type" value="Genomic_DNA"/>
</dbReference>
<evidence type="ECO:0000313" key="2">
    <source>
        <dbReference type="Proteomes" id="UP000499080"/>
    </source>
</evidence>
<keyword evidence="2" id="KW-1185">Reference proteome</keyword>
<comment type="caution">
    <text evidence="1">The sequence shown here is derived from an EMBL/GenBank/DDBJ whole genome shotgun (WGS) entry which is preliminary data.</text>
</comment>
<reference evidence="1 2" key="1">
    <citation type="journal article" date="2019" name="Sci. Rep.">
        <title>Orb-weaving spider Araneus ventricosus genome elucidates the spidroin gene catalogue.</title>
        <authorList>
            <person name="Kono N."/>
            <person name="Nakamura H."/>
            <person name="Ohtoshi R."/>
            <person name="Moran D.A.P."/>
            <person name="Shinohara A."/>
            <person name="Yoshida Y."/>
            <person name="Fujiwara M."/>
            <person name="Mori M."/>
            <person name="Tomita M."/>
            <person name="Arakawa K."/>
        </authorList>
    </citation>
    <scope>NUCLEOTIDE SEQUENCE [LARGE SCALE GENOMIC DNA]</scope>
</reference>
<dbReference type="AlphaFoldDB" id="A0A4Y2JEL9"/>
<sequence>PVRPRMSLRKSLSSSIEWIAGTIRGLVDQGIDFTVDFNNTICEEEL</sequence>
<dbReference type="Proteomes" id="UP000499080">
    <property type="component" value="Unassembled WGS sequence"/>
</dbReference>
<protein>
    <submittedName>
        <fullName evidence="1">Uncharacterized protein</fullName>
    </submittedName>
</protein>
<evidence type="ECO:0000313" key="1">
    <source>
        <dbReference type="EMBL" id="GBM88761.1"/>
    </source>
</evidence>
<proteinExistence type="predicted"/>